<comment type="similarity">
    <text evidence="3 15">Belongs to the peptidase S11 family.</text>
</comment>
<dbReference type="GO" id="GO:0006508">
    <property type="term" value="P:proteolysis"/>
    <property type="evidence" value="ECO:0007669"/>
    <property type="project" value="UniProtKB-KW"/>
</dbReference>
<proteinExistence type="inferred from homology"/>
<evidence type="ECO:0000256" key="14">
    <source>
        <dbReference type="PIRSR" id="PIRSR618044-2"/>
    </source>
</evidence>
<keyword evidence="6" id="KW-0645">Protease</keyword>
<keyword evidence="7 16" id="KW-0732">Signal</keyword>
<evidence type="ECO:0000256" key="12">
    <source>
        <dbReference type="ARBA" id="ARBA00034000"/>
    </source>
</evidence>
<dbReference type="OrthoDB" id="9791132at2"/>
<evidence type="ECO:0000256" key="11">
    <source>
        <dbReference type="ARBA" id="ARBA00023316"/>
    </source>
</evidence>
<dbReference type="STRING" id="883114.HMPREF9709_00240"/>
<evidence type="ECO:0000256" key="16">
    <source>
        <dbReference type="SAM" id="SignalP"/>
    </source>
</evidence>
<dbReference type="Gene3D" id="2.60.410.10">
    <property type="entry name" value="D-Ala-D-Ala carboxypeptidase, C-terminal domain"/>
    <property type="match status" value="1"/>
</dbReference>
<dbReference type="GO" id="GO:0009002">
    <property type="term" value="F:serine-type D-Ala-D-Ala carboxypeptidase activity"/>
    <property type="evidence" value="ECO:0007669"/>
    <property type="project" value="UniProtKB-EC"/>
</dbReference>
<evidence type="ECO:0000256" key="8">
    <source>
        <dbReference type="ARBA" id="ARBA00022801"/>
    </source>
</evidence>
<feature type="chain" id="PRO_5003590896" description="serine-type D-Ala-D-Ala carboxypeptidase" evidence="16">
    <location>
        <begin position="25"/>
        <end position="399"/>
    </location>
</feature>
<dbReference type="SUPFAM" id="SSF69189">
    <property type="entry name" value="Penicillin-binding protein associated domain"/>
    <property type="match status" value="1"/>
</dbReference>
<feature type="signal peptide" evidence="16">
    <location>
        <begin position="1"/>
        <end position="24"/>
    </location>
</feature>
<comment type="catalytic activity">
    <reaction evidence="12">
        <text>Preferential cleavage: (Ac)2-L-Lys-D-Ala-|-D-Ala. Also transpeptidation of peptidyl-alanyl moieties that are N-acyl substituents of D-alanine.</text>
        <dbReference type="EC" id="3.4.16.4"/>
    </reaction>
</comment>
<dbReference type="Gene3D" id="3.40.710.10">
    <property type="entry name" value="DD-peptidase/beta-lactamase superfamily"/>
    <property type="match status" value="1"/>
</dbReference>
<dbReference type="GO" id="GO:0009252">
    <property type="term" value="P:peptidoglycan biosynthetic process"/>
    <property type="evidence" value="ECO:0007669"/>
    <property type="project" value="UniProtKB-KW"/>
</dbReference>
<dbReference type="GO" id="GO:0008360">
    <property type="term" value="P:regulation of cell shape"/>
    <property type="evidence" value="ECO:0007669"/>
    <property type="project" value="UniProtKB-KW"/>
</dbReference>
<keyword evidence="11" id="KW-0961">Cell wall biogenesis/degradation</keyword>
<evidence type="ECO:0000256" key="7">
    <source>
        <dbReference type="ARBA" id="ARBA00022729"/>
    </source>
</evidence>
<evidence type="ECO:0000313" key="20">
    <source>
        <dbReference type="Proteomes" id="UP000004191"/>
    </source>
</evidence>
<protein>
    <recommendedName>
        <fullName evidence="4">serine-type D-Ala-D-Ala carboxypeptidase</fullName>
        <ecNumber evidence="4">3.4.16.4</ecNumber>
    </recommendedName>
</protein>
<evidence type="ECO:0000256" key="9">
    <source>
        <dbReference type="ARBA" id="ARBA00022960"/>
    </source>
</evidence>
<reference evidence="19 20" key="1">
    <citation type="submission" date="2012-01" db="EMBL/GenBank/DDBJ databases">
        <title>The Genome Sequence of Helcococcus kunzii ATCC 51366.</title>
        <authorList>
            <consortium name="The Broad Institute Genome Sequencing Platform"/>
            <person name="Earl A."/>
            <person name="Ward D."/>
            <person name="Feldgarden M."/>
            <person name="Gevers D."/>
            <person name="Huys G."/>
            <person name="Young S.K."/>
            <person name="Zeng Q."/>
            <person name="Gargeya S."/>
            <person name="Fitzgerald M."/>
            <person name="Haas B."/>
            <person name="Abouelleil A."/>
            <person name="Alvarado L."/>
            <person name="Arachchi H.M."/>
            <person name="Berlin A."/>
            <person name="Chapman S.B."/>
            <person name="Gearin G."/>
            <person name="Goldberg J."/>
            <person name="Griggs A."/>
            <person name="Gujja S."/>
            <person name="Hansen M."/>
            <person name="Heiman D."/>
            <person name="Howarth C."/>
            <person name="Larimer J."/>
            <person name="Lui A."/>
            <person name="MacDonald P.J.P."/>
            <person name="McCowen C."/>
            <person name="Montmayeur A."/>
            <person name="Murphy C."/>
            <person name="Neiman D."/>
            <person name="Pearson M."/>
            <person name="Priest M."/>
            <person name="Roberts A."/>
            <person name="Saif S."/>
            <person name="Shea T."/>
            <person name="Sisk P."/>
            <person name="Stolte C."/>
            <person name="Sykes S."/>
            <person name="Wortman J."/>
            <person name="Nusbaum C."/>
            <person name="Birren B."/>
        </authorList>
    </citation>
    <scope>NUCLEOTIDE SEQUENCE [LARGE SCALE GENOMIC DNA]</scope>
    <source>
        <strain evidence="19 20">ATCC 51366</strain>
    </source>
</reference>
<dbReference type="PANTHER" id="PTHR21581:SF11">
    <property type="entry name" value="D-ALANYL-D-ALANINE CARBOXYPEPTIDASE DACA"/>
    <property type="match status" value="1"/>
</dbReference>
<dbReference type="HOGENOM" id="CLU_027070_8_1_9"/>
<comment type="function">
    <text evidence="1">Removes C-terminal D-alanyl residues from sugar-peptide cell wall precursors.</text>
</comment>
<dbReference type="PRINTS" id="PR00725">
    <property type="entry name" value="DADACBPTASE1"/>
</dbReference>
<keyword evidence="9" id="KW-0133">Cell shape</keyword>
<dbReference type="EC" id="3.4.16.4" evidence="4"/>
<dbReference type="Proteomes" id="UP000004191">
    <property type="component" value="Unassembled WGS sequence"/>
</dbReference>
<gene>
    <name evidence="19" type="ORF">HMPREF9709_00240</name>
</gene>
<dbReference type="GO" id="GO:0071555">
    <property type="term" value="P:cell wall organization"/>
    <property type="evidence" value="ECO:0007669"/>
    <property type="project" value="UniProtKB-KW"/>
</dbReference>
<feature type="active site" description="Proton acceptor" evidence="13">
    <location>
        <position position="63"/>
    </location>
</feature>
<feature type="active site" description="Acyl-ester intermediate" evidence="13">
    <location>
        <position position="60"/>
    </location>
</feature>
<dbReference type="GeneID" id="96998262"/>
<evidence type="ECO:0000259" key="17">
    <source>
        <dbReference type="Pfam" id="PF00768"/>
    </source>
</evidence>
<dbReference type="RefSeq" id="WP_005397151.1">
    <property type="nucleotide sequence ID" value="NZ_JH601088.1"/>
</dbReference>
<evidence type="ECO:0000256" key="4">
    <source>
        <dbReference type="ARBA" id="ARBA00012448"/>
    </source>
</evidence>
<keyword evidence="10" id="KW-0573">Peptidoglycan synthesis</keyword>
<feature type="domain" description="Peptidase S11 D-Ala-D-Ala carboxypeptidase A C-terminal" evidence="18">
    <location>
        <begin position="307"/>
        <end position="375"/>
    </location>
</feature>
<evidence type="ECO:0000256" key="15">
    <source>
        <dbReference type="RuleBase" id="RU004016"/>
    </source>
</evidence>
<evidence type="ECO:0000313" key="19">
    <source>
        <dbReference type="EMBL" id="EHR35794.1"/>
    </source>
</evidence>
<comment type="caution">
    <text evidence="19">The sequence shown here is derived from an EMBL/GenBank/DDBJ whole genome shotgun (WGS) entry which is preliminary data.</text>
</comment>
<dbReference type="InterPro" id="IPR015956">
    <property type="entry name" value="Peniciliin-bd_prot_C_sf"/>
</dbReference>
<evidence type="ECO:0000259" key="18">
    <source>
        <dbReference type="Pfam" id="PF07943"/>
    </source>
</evidence>
<comment type="pathway">
    <text evidence="2">Cell wall biogenesis; peptidoglycan biosynthesis.</text>
</comment>
<dbReference type="PATRIC" id="fig|883114.3.peg.236"/>
<keyword evidence="20" id="KW-1185">Reference proteome</keyword>
<organism evidence="19 20">
    <name type="scientific">Helcococcus kunzii ATCC 51366</name>
    <dbReference type="NCBI Taxonomy" id="883114"/>
    <lineage>
        <taxon>Bacteria</taxon>
        <taxon>Bacillati</taxon>
        <taxon>Bacillota</taxon>
        <taxon>Tissierellia</taxon>
        <taxon>Tissierellales</taxon>
        <taxon>Peptoniphilaceae</taxon>
        <taxon>Helcococcus</taxon>
    </lineage>
</organism>
<dbReference type="AlphaFoldDB" id="H3NLM9"/>
<dbReference type="InterPro" id="IPR001967">
    <property type="entry name" value="Peptidase_S11_N"/>
</dbReference>
<evidence type="ECO:0000256" key="2">
    <source>
        <dbReference type="ARBA" id="ARBA00004752"/>
    </source>
</evidence>
<dbReference type="InterPro" id="IPR037167">
    <property type="entry name" value="Peptidase_S11_C_sf"/>
</dbReference>
<evidence type="ECO:0000256" key="13">
    <source>
        <dbReference type="PIRSR" id="PIRSR618044-1"/>
    </source>
</evidence>
<feature type="active site" evidence="13">
    <location>
        <position position="123"/>
    </location>
</feature>
<dbReference type="PANTHER" id="PTHR21581">
    <property type="entry name" value="D-ALANYL-D-ALANINE CARBOXYPEPTIDASE"/>
    <property type="match status" value="1"/>
</dbReference>
<dbReference type="InterPro" id="IPR012907">
    <property type="entry name" value="Peptidase_S11_C"/>
</dbReference>
<evidence type="ECO:0000256" key="6">
    <source>
        <dbReference type="ARBA" id="ARBA00022670"/>
    </source>
</evidence>
<dbReference type="InterPro" id="IPR012338">
    <property type="entry name" value="Beta-lactam/transpept-like"/>
</dbReference>
<keyword evidence="8" id="KW-0378">Hydrolase</keyword>
<name>H3NLM9_9FIRM</name>
<dbReference type="EMBL" id="AGEI01000007">
    <property type="protein sequence ID" value="EHR35794.1"/>
    <property type="molecule type" value="Genomic_DNA"/>
</dbReference>
<evidence type="ECO:0000256" key="1">
    <source>
        <dbReference type="ARBA" id="ARBA00003217"/>
    </source>
</evidence>
<dbReference type="InterPro" id="IPR018044">
    <property type="entry name" value="Peptidase_S11"/>
</dbReference>
<dbReference type="Pfam" id="PF00768">
    <property type="entry name" value="Peptidase_S11"/>
    <property type="match status" value="1"/>
</dbReference>
<evidence type="ECO:0000256" key="5">
    <source>
        <dbReference type="ARBA" id="ARBA00022645"/>
    </source>
</evidence>
<sequence>MKKRIIAIFLSVLMVVGFMPTSQAVGFTYDNQVEVMYVGDIETGESYYKKQDTRVLPVASMSKLMTYLVAMDAVKAGKISLNDIVEINEEAASYNIPGYSRFDLVKGEKVSLENLLKGVLVVSGNDASTAVAIHVAGSVPEFVKLMNSKAKELGLSNSNFVNPTGLTITKGPKPQMNTMSAQDLFTLGRHIVKTYPEVEEYGKMDKLNIPERKFSKPSTLPLRNEMKGLMGLKTGYTEEAGYCFTGLFDLSKEENGFDAKIITVVMGADNEEMRAKTTQELVQYVTNNFVLSKQLNPDVPVVDITDESTEQVNIPLYPERSFEKILPLNTEIEMEYEVLEGKSAPYEDGEVMGKLVLKLDGKEIDNMNLISKGFIPKEGFFTNIFRSIQEFFDNILLLI</sequence>
<evidence type="ECO:0000256" key="10">
    <source>
        <dbReference type="ARBA" id="ARBA00022984"/>
    </source>
</evidence>
<evidence type="ECO:0000256" key="3">
    <source>
        <dbReference type="ARBA" id="ARBA00007164"/>
    </source>
</evidence>
<dbReference type="SUPFAM" id="SSF56601">
    <property type="entry name" value="beta-lactamase/transpeptidase-like"/>
    <property type="match status" value="1"/>
</dbReference>
<dbReference type="Pfam" id="PF07943">
    <property type="entry name" value="PBP5_C"/>
    <property type="match status" value="1"/>
</dbReference>
<feature type="binding site" evidence="14">
    <location>
        <position position="233"/>
    </location>
    <ligand>
        <name>substrate</name>
    </ligand>
</feature>
<keyword evidence="5" id="KW-0121">Carboxypeptidase</keyword>
<feature type="domain" description="Peptidase S11 D-alanyl-D-alanine carboxypeptidase A N-terminal" evidence="17">
    <location>
        <begin position="39"/>
        <end position="269"/>
    </location>
</feature>
<accession>H3NLM9</accession>
<dbReference type="eggNOG" id="COG1686">
    <property type="taxonomic scope" value="Bacteria"/>
</dbReference>